<name>A0A0A9F664_ARUDO</name>
<proteinExistence type="predicted"/>
<dbReference type="EMBL" id="GBRH01194123">
    <property type="protein sequence ID" value="JAE03773.1"/>
    <property type="molecule type" value="Transcribed_RNA"/>
</dbReference>
<reference evidence="1" key="2">
    <citation type="journal article" date="2015" name="Data Brief">
        <title>Shoot transcriptome of the giant reed, Arundo donax.</title>
        <authorList>
            <person name="Barrero R.A."/>
            <person name="Guerrero F.D."/>
            <person name="Moolhuijzen P."/>
            <person name="Goolsby J.A."/>
            <person name="Tidwell J."/>
            <person name="Bellgard S.E."/>
            <person name="Bellgard M.I."/>
        </authorList>
    </citation>
    <scope>NUCLEOTIDE SEQUENCE</scope>
    <source>
        <tissue evidence="1">Shoot tissue taken approximately 20 cm above the soil surface</tissue>
    </source>
</reference>
<organism evidence="1">
    <name type="scientific">Arundo donax</name>
    <name type="common">Giant reed</name>
    <name type="synonym">Donax arundinaceus</name>
    <dbReference type="NCBI Taxonomy" id="35708"/>
    <lineage>
        <taxon>Eukaryota</taxon>
        <taxon>Viridiplantae</taxon>
        <taxon>Streptophyta</taxon>
        <taxon>Embryophyta</taxon>
        <taxon>Tracheophyta</taxon>
        <taxon>Spermatophyta</taxon>
        <taxon>Magnoliopsida</taxon>
        <taxon>Liliopsida</taxon>
        <taxon>Poales</taxon>
        <taxon>Poaceae</taxon>
        <taxon>PACMAD clade</taxon>
        <taxon>Arundinoideae</taxon>
        <taxon>Arundineae</taxon>
        <taxon>Arundo</taxon>
    </lineage>
</organism>
<protein>
    <submittedName>
        <fullName evidence="1">Uncharacterized protein</fullName>
    </submittedName>
</protein>
<accession>A0A0A9F664</accession>
<dbReference type="AlphaFoldDB" id="A0A0A9F664"/>
<evidence type="ECO:0000313" key="1">
    <source>
        <dbReference type="EMBL" id="JAE03773.1"/>
    </source>
</evidence>
<reference evidence="1" key="1">
    <citation type="submission" date="2014-09" db="EMBL/GenBank/DDBJ databases">
        <authorList>
            <person name="Magalhaes I.L.F."/>
            <person name="Oliveira U."/>
            <person name="Santos F.R."/>
            <person name="Vidigal T.H.D.A."/>
            <person name="Brescovit A.D."/>
            <person name="Santos A.J."/>
        </authorList>
    </citation>
    <scope>NUCLEOTIDE SEQUENCE</scope>
    <source>
        <tissue evidence="1">Shoot tissue taken approximately 20 cm above the soil surface</tissue>
    </source>
</reference>
<sequence>MRNQTMATSRKQFTSQHYMNLPSPRLYPWYFRKIYLFQNIT</sequence>